<evidence type="ECO:0000313" key="3">
    <source>
        <dbReference type="Proteomes" id="UP000242205"/>
    </source>
</evidence>
<dbReference type="InterPro" id="IPR013096">
    <property type="entry name" value="Cupin_2"/>
</dbReference>
<evidence type="ECO:0000259" key="1">
    <source>
        <dbReference type="Pfam" id="PF07883"/>
    </source>
</evidence>
<dbReference type="RefSeq" id="WP_102247327.1">
    <property type="nucleotide sequence ID" value="NZ_CP025682.1"/>
</dbReference>
<name>A0A2I6S7R3_9RHOO</name>
<dbReference type="EMBL" id="CP025682">
    <property type="protein sequence ID" value="AUN95278.1"/>
    <property type="molecule type" value="Genomic_DNA"/>
</dbReference>
<dbReference type="OrthoDB" id="9798585at2"/>
<dbReference type="SUPFAM" id="SSF51182">
    <property type="entry name" value="RmlC-like cupins"/>
    <property type="match status" value="1"/>
</dbReference>
<gene>
    <name evidence="2" type="ORF">C0099_10260</name>
</gene>
<protein>
    <submittedName>
        <fullName evidence="2">Phosphoribosylaminoimidazole carboxylase</fullName>
    </submittedName>
</protein>
<sequence>MNDRSLPSEAPCGNLLAALPGAAATGESFQPLLETAGVRIERIVSHDHASPEGFWYEQSGDEWVLVVAGEAVLEFEDGARRCLRPGDWIVLHAHVRHRVAATFGRTVWLAVHLPDGDGKPSA</sequence>
<dbReference type="Gene3D" id="2.60.120.10">
    <property type="entry name" value="Jelly Rolls"/>
    <property type="match status" value="1"/>
</dbReference>
<evidence type="ECO:0000313" key="2">
    <source>
        <dbReference type="EMBL" id="AUN95278.1"/>
    </source>
</evidence>
<dbReference type="CDD" id="cd06981">
    <property type="entry name" value="cupin_reut_a1446"/>
    <property type="match status" value="1"/>
</dbReference>
<dbReference type="Proteomes" id="UP000242205">
    <property type="component" value="Chromosome"/>
</dbReference>
<dbReference type="KEGG" id="atw:C0099_10260"/>
<accession>A0A2I6S7R3</accession>
<organism evidence="2 3">
    <name type="scientific">Pseudazoarcus pumilus</name>
    <dbReference type="NCBI Taxonomy" id="2067960"/>
    <lineage>
        <taxon>Bacteria</taxon>
        <taxon>Pseudomonadati</taxon>
        <taxon>Pseudomonadota</taxon>
        <taxon>Betaproteobacteria</taxon>
        <taxon>Rhodocyclales</taxon>
        <taxon>Zoogloeaceae</taxon>
        <taxon>Pseudazoarcus</taxon>
    </lineage>
</organism>
<feature type="domain" description="Cupin type-2" evidence="1">
    <location>
        <begin position="58"/>
        <end position="111"/>
    </location>
</feature>
<dbReference type="Pfam" id="PF07883">
    <property type="entry name" value="Cupin_2"/>
    <property type="match status" value="1"/>
</dbReference>
<keyword evidence="3" id="KW-1185">Reference proteome</keyword>
<dbReference type="AlphaFoldDB" id="A0A2I6S7R3"/>
<proteinExistence type="predicted"/>
<dbReference type="InterPro" id="IPR011051">
    <property type="entry name" value="RmlC_Cupin_sf"/>
</dbReference>
<dbReference type="InterPro" id="IPR014710">
    <property type="entry name" value="RmlC-like_jellyroll"/>
</dbReference>
<reference evidence="2 3" key="1">
    <citation type="submission" date="2018-01" db="EMBL/GenBank/DDBJ databases">
        <authorList>
            <person name="Fu G.-Y."/>
        </authorList>
    </citation>
    <scope>NUCLEOTIDE SEQUENCE [LARGE SCALE GENOMIC DNA]</scope>
    <source>
        <strain evidence="2 3">SY39</strain>
    </source>
</reference>